<dbReference type="Proteomes" id="UP000753961">
    <property type="component" value="Unassembled WGS sequence"/>
</dbReference>
<accession>A0A953HYU8</accession>
<reference evidence="2" key="1">
    <citation type="submission" date="2021-06" db="EMBL/GenBank/DDBJ databases">
        <title>44 bacteria genomes isolated from Dapeng, Shenzhen.</title>
        <authorList>
            <person name="Zheng W."/>
            <person name="Yu S."/>
            <person name="Huang Y."/>
        </authorList>
    </citation>
    <scope>NUCLEOTIDE SEQUENCE</scope>
    <source>
        <strain evidence="2">DP5N28-2</strain>
    </source>
</reference>
<gene>
    <name evidence="2" type="ORF">KUV50_19220</name>
</gene>
<evidence type="ECO:0000313" key="2">
    <source>
        <dbReference type="EMBL" id="MBY5960288.1"/>
    </source>
</evidence>
<protein>
    <submittedName>
        <fullName evidence="2">Helix-turn-helix domain-containing protein</fullName>
    </submittedName>
</protein>
<proteinExistence type="predicted"/>
<dbReference type="InterPro" id="IPR029491">
    <property type="entry name" value="Helicase_HTH"/>
</dbReference>
<dbReference type="EMBL" id="JAHVHU010000033">
    <property type="protein sequence ID" value="MBY5960288.1"/>
    <property type="molecule type" value="Genomic_DNA"/>
</dbReference>
<feature type="non-terminal residue" evidence="2">
    <location>
        <position position="1"/>
    </location>
</feature>
<feature type="domain" description="Helicase Helix-turn-helix" evidence="1">
    <location>
        <begin position="82"/>
        <end position="169"/>
    </location>
</feature>
<keyword evidence="3" id="KW-1185">Reference proteome</keyword>
<evidence type="ECO:0000313" key="3">
    <source>
        <dbReference type="Proteomes" id="UP000753961"/>
    </source>
</evidence>
<evidence type="ECO:0000259" key="1">
    <source>
        <dbReference type="Pfam" id="PF14493"/>
    </source>
</evidence>
<name>A0A953HYU8_9BACT</name>
<dbReference type="Pfam" id="PF14493">
    <property type="entry name" value="HTH_40"/>
    <property type="match status" value="1"/>
</dbReference>
<comment type="caution">
    <text evidence="2">The sequence shown here is derived from an EMBL/GenBank/DDBJ whole genome shotgun (WGS) entry which is preliminary data.</text>
</comment>
<organism evidence="2 3">
    <name type="scientific">Membranihabitans marinus</name>
    <dbReference type="NCBI Taxonomy" id="1227546"/>
    <lineage>
        <taxon>Bacteria</taxon>
        <taxon>Pseudomonadati</taxon>
        <taxon>Bacteroidota</taxon>
        <taxon>Saprospiria</taxon>
        <taxon>Saprospirales</taxon>
        <taxon>Saprospiraceae</taxon>
        <taxon>Membranihabitans</taxon>
    </lineage>
</organism>
<sequence length="177" mass="20668">HRLHKNLIEPVTAYYEEIAYVSGAKKHQRDTLDFINSLWNFMDGMTKSELDGELIYQGDPLNRPEKLDKAIRRKKKSSRESTYEITLSLHEKDMTIEEIASLRQLTENTIYGHFIHLYKKGKVDITSLLDKEKLADLLPHFTNVSEETSLTEIKSRLPFTATYNEIRAAKAYYLKEQ</sequence>
<dbReference type="RefSeq" id="WP_222581836.1">
    <property type="nucleotide sequence ID" value="NZ_JAHVHU010000033.1"/>
</dbReference>
<dbReference type="Gene3D" id="1.10.10.1390">
    <property type="entry name" value="ATP-dependent DNA helicase RecQ"/>
    <property type="match status" value="1"/>
</dbReference>
<dbReference type="AlphaFoldDB" id="A0A953HYU8"/>